<dbReference type="InterPro" id="IPR053157">
    <property type="entry name" value="Sterol_Uptake_Regulator"/>
</dbReference>
<keyword evidence="2" id="KW-1133">Transmembrane helix</keyword>
<evidence type="ECO:0000256" key="1">
    <source>
        <dbReference type="ARBA" id="ARBA00023242"/>
    </source>
</evidence>
<dbReference type="InterPro" id="IPR001138">
    <property type="entry name" value="Zn2Cys6_DnaBD"/>
</dbReference>
<feature type="transmembrane region" description="Helical" evidence="2">
    <location>
        <begin position="120"/>
        <end position="140"/>
    </location>
</feature>
<dbReference type="GO" id="GO:0008270">
    <property type="term" value="F:zinc ion binding"/>
    <property type="evidence" value="ECO:0007669"/>
    <property type="project" value="InterPro"/>
</dbReference>
<feature type="domain" description="Zn(2)-C6 fungal-type" evidence="3">
    <location>
        <begin position="11"/>
        <end position="41"/>
    </location>
</feature>
<dbReference type="STRING" id="1149755.A0A2J6R2B1"/>
<keyword evidence="2" id="KW-0472">Membrane</keyword>
<name>A0A2J6R2B1_HYAVF</name>
<keyword evidence="2" id="KW-0812">Transmembrane</keyword>
<dbReference type="Gene3D" id="4.10.240.10">
    <property type="entry name" value="Zn(2)-C6 fungal-type DNA-binding domain"/>
    <property type="match status" value="1"/>
</dbReference>
<evidence type="ECO:0000313" key="5">
    <source>
        <dbReference type="Proteomes" id="UP000235786"/>
    </source>
</evidence>
<evidence type="ECO:0000259" key="3">
    <source>
        <dbReference type="PROSITE" id="PS50048"/>
    </source>
</evidence>
<dbReference type="Proteomes" id="UP000235786">
    <property type="component" value="Unassembled WGS sequence"/>
</dbReference>
<keyword evidence="5" id="KW-1185">Reference proteome</keyword>
<dbReference type="SUPFAM" id="SSF57701">
    <property type="entry name" value="Zn2/Cys6 DNA-binding domain"/>
    <property type="match status" value="1"/>
</dbReference>
<keyword evidence="1" id="KW-0539">Nucleus</keyword>
<organism evidence="4 5">
    <name type="scientific">Hyaloscypha variabilis (strain UAMH 11265 / GT02V1 / F)</name>
    <name type="common">Meliniomyces variabilis</name>
    <dbReference type="NCBI Taxonomy" id="1149755"/>
    <lineage>
        <taxon>Eukaryota</taxon>
        <taxon>Fungi</taxon>
        <taxon>Dikarya</taxon>
        <taxon>Ascomycota</taxon>
        <taxon>Pezizomycotina</taxon>
        <taxon>Leotiomycetes</taxon>
        <taxon>Helotiales</taxon>
        <taxon>Hyaloscyphaceae</taxon>
        <taxon>Hyaloscypha</taxon>
        <taxon>Hyaloscypha variabilis</taxon>
    </lineage>
</organism>
<dbReference type="OrthoDB" id="5386330at2759"/>
<evidence type="ECO:0000313" key="4">
    <source>
        <dbReference type="EMBL" id="PMD32650.1"/>
    </source>
</evidence>
<reference evidence="4 5" key="1">
    <citation type="submission" date="2016-04" db="EMBL/GenBank/DDBJ databases">
        <title>A degradative enzymes factory behind the ericoid mycorrhizal symbiosis.</title>
        <authorList>
            <consortium name="DOE Joint Genome Institute"/>
            <person name="Martino E."/>
            <person name="Morin E."/>
            <person name="Grelet G."/>
            <person name="Kuo A."/>
            <person name="Kohler A."/>
            <person name="Daghino S."/>
            <person name="Barry K."/>
            <person name="Choi C."/>
            <person name="Cichocki N."/>
            <person name="Clum A."/>
            <person name="Copeland A."/>
            <person name="Hainaut M."/>
            <person name="Haridas S."/>
            <person name="Labutti K."/>
            <person name="Lindquist E."/>
            <person name="Lipzen A."/>
            <person name="Khouja H.-R."/>
            <person name="Murat C."/>
            <person name="Ohm R."/>
            <person name="Olson A."/>
            <person name="Spatafora J."/>
            <person name="Veneault-Fourrey C."/>
            <person name="Henrissat B."/>
            <person name="Grigoriev I."/>
            <person name="Martin F."/>
            <person name="Perotto S."/>
        </authorList>
    </citation>
    <scope>NUCLEOTIDE SEQUENCE [LARGE SCALE GENOMIC DNA]</scope>
    <source>
        <strain evidence="4 5">F</strain>
    </source>
</reference>
<evidence type="ECO:0000256" key="2">
    <source>
        <dbReference type="SAM" id="Phobius"/>
    </source>
</evidence>
<dbReference type="CDD" id="cd00067">
    <property type="entry name" value="GAL4"/>
    <property type="match status" value="1"/>
</dbReference>
<dbReference type="PROSITE" id="PS50048">
    <property type="entry name" value="ZN2_CY6_FUNGAL_2"/>
    <property type="match status" value="1"/>
</dbReference>
<dbReference type="PANTHER" id="PTHR47784:SF5">
    <property type="entry name" value="STEROL UPTAKE CONTROL PROTEIN 2"/>
    <property type="match status" value="1"/>
</dbReference>
<dbReference type="PANTHER" id="PTHR47784">
    <property type="entry name" value="STEROL UPTAKE CONTROL PROTEIN 2"/>
    <property type="match status" value="1"/>
</dbReference>
<dbReference type="InterPro" id="IPR036864">
    <property type="entry name" value="Zn2-C6_fun-type_DNA-bd_sf"/>
</dbReference>
<sequence length="381" mass="44115">MRRDHRKLRTGCKQCRRRRVKCDEAKPSCAACIRNKLQCSFEFLTPSLPKLRQKEAKGNVLPCPWNVLRSSSPSQDIGLHHTSLDLHSMELLHHFTTVTYLTFSDQRRYFLWKTEIPRMAISHGFLMHGLLAVSALHLSILQPHRKEELTRRATISEHLGLPLFRQFVSHEDPETIHAVIAFAGFVIPYVVGSRETLTGRIPSLYDEHPHWFFATRGLLQMVERSWMALRTGPFGSLLERAPEFTPDTLEHPDDVHLLKVYPLLESGDSTSNEDMEVFEVCTAALDELRRLFRCPHEPMRTRVMIAIHVWPGTVSQRFVELMQERRPEALVVLAHFCVLLKKVDSCWWLAGVGRRMLAAIDDALDLEWKPWIKWPLDHPLC</sequence>
<gene>
    <name evidence="4" type="ORF">L207DRAFT_499635</name>
</gene>
<dbReference type="SMART" id="SM00066">
    <property type="entry name" value="GAL4"/>
    <property type="match status" value="1"/>
</dbReference>
<dbReference type="EMBL" id="KZ613958">
    <property type="protein sequence ID" value="PMD32650.1"/>
    <property type="molecule type" value="Genomic_DNA"/>
</dbReference>
<dbReference type="Pfam" id="PF00172">
    <property type="entry name" value="Zn_clus"/>
    <property type="match status" value="1"/>
</dbReference>
<proteinExistence type="predicted"/>
<protein>
    <recommendedName>
        <fullName evidence="3">Zn(2)-C6 fungal-type domain-containing protein</fullName>
    </recommendedName>
</protein>
<dbReference type="AlphaFoldDB" id="A0A2J6R2B1"/>
<accession>A0A2J6R2B1</accession>
<dbReference type="PRINTS" id="PR00755">
    <property type="entry name" value="AFLATOXINBRP"/>
</dbReference>
<dbReference type="GO" id="GO:0001228">
    <property type="term" value="F:DNA-binding transcription activator activity, RNA polymerase II-specific"/>
    <property type="evidence" value="ECO:0007669"/>
    <property type="project" value="TreeGrafter"/>
</dbReference>
<dbReference type="PROSITE" id="PS00463">
    <property type="entry name" value="ZN2_CY6_FUNGAL_1"/>
    <property type="match status" value="1"/>
</dbReference>